<dbReference type="Proteomes" id="UP000231019">
    <property type="component" value="Unassembled WGS sequence"/>
</dbReference>
<gene>
    <name evidence="2" type="ORF">COW36_10780</name>
</gene>
<feature type="region of interest" description="Disordered" evidence="1">
    <location>
        <begin position="1"/>
        <end position="58"/>
    </location>
</feature>
<reference evidence="2 3" key="1">
    <citation type="submission" date="2017-09" db="EMBL/GenBank/DDBJ databases">
        <title>Depth-based differentiation of microbial function through sediment-hosted aquifers and enrichment of novel symbionts in the deep terrestrial subsurface.</title>
        <authorList>
            <person name="Probst A.J."/>
            <person name="Ladd B."/>
            <person name="Jarett J.K."/>
            <person name="Geller-Mcgrath D.E."/>
            <person name="Sieber C.M."/>
            <person name="Emerson J.B."/>
            <person name="Anantharaman K."/>
            <person name="Thomas B.C."/>
            <person name="Malmstrom R."/>
            <person name="Stieglmeier M."/>
            <person name="Klingl A."/>
            <person name="Woyke T."/>
            <person name="Ryan C.M."/>
            <person name="Banfield J.F."/>
        </authorList>
    </citation>
    <scope>NUCLEOTIDE SEQUENCE [LARGE SCALE GENOMIC DNA]</scope>
    <source>
        <strain evidence="2">CG17_big_fil_post_rev_8_21_14_2_50_48_46</strain>
    </source>
</reference>
<evidence type="ECO:0000313" key="3">
    <source>
        <dbReference type="Proteomes" id="UP000231019"/>
    </source>
</evidence>
<sequence length="1896" mass="201414">MPYLRRDSIQPSVPLQAAKPLVPVAPAPPSEALTPSVKTDSLPSNQQASGSAPASVALFDPPVSSTPVQAAKSLELILNQRKSLSGNNLPSALQAQIQNSLDQLKQKLAFYDLKQPQVRQEVFTLMRQLGQQLQMGQLMDSPVKAGLDQLSAAVIAEAGQELGLQLQRAGSLPQLSIQADANLGTQTDLLADSRELVRDLERNKAPLKKLTPETLLVMSLRDELLRRGLENIAPRGPVTPLYVDHPEEDLGIIRNAVEMADGMLSATQDLPPDLLQDFSKLTETISKAPPGKLNESLEKLREQSSASQFGDLGKSLQDLASQDSLNIPALQNQLAELNQKGAVPANIQSLSQNLTESLNKASGQASEQIQNQVKQLADSLTQVANQGAKIQVPAPINQLVDLAFQGVQSGPPHLGAGFTPVIAAYSQGMNAIESQLPPLWFPVTLPIPLSYNQGDTSFLLPAGSQLSQNHATGAYTIQSPGMYLQTGSTQVAANQAQIQLGNGLDQLQMNSLTVNDSGQSTVLSGVKAQIDRNHASSLIQADSIAINNESGQIQLENARMVQTPGSFELATDHLLYQQGQNALSADQVGLWQRDQGGVSSLKGEAQNLNYLDGQTLITADRMGFQMVQNENTGDGLLRFSGEKVAIQSGDSLLSAEQGNFDLITRADGSSKATLAAENANWQQGTQSVSSQGLASLELDRDSAGHLSHLSAQADQLNYANGSQTGQLTNGQLSINYHPNGSPSQILAGVGNLHWQDPQQGIDAQGVGIQADYSETGTIQNLAGKVDSLHYSGQGQQLNASQTQIQANWDENGQLKRLNAQAGQLDYLGQNGESLKASNAQLNAQFYETGQLQTVQAETGSLNLSQNGQVLNLQNAQASVNYRPDGSLQTLQGGASQVDWQNNTDQLQVENLQGQLNYGENGLLQSAQLSAGDLNYHGSQGTLATQGQSSLNLNYTANGQLQSAQGQIEKLNLQTLSGDQLQIEKANAQLSYGENGLLQSASASAGQVDWQSGSGDKLNVQGLGMQLNYADNGLLESASAQAGDLNYSGSLGTVETHGPTTLNAFYSEKGQLASLNAHSESVDFSGQGLQAHAENTTLKLDTYENGLVSNISGSSENLSLQGDWGKLTTQGTTSVGIHYTEAGQLSGLQAHSDQLSLAQTGTTLNLTGTDLKLDYGANGQLSQAVGSVQAGQYSGDFGQVDLSQGAVKLSYGEKGQLSQIQAGANSLNYAGDQGQLTLQGTQFQAHYGEDGLLENIHLNGEGVQFAGQTGQNQALNFAMGTYAADLTQKTEGGQLFHFQGQQIALQSGEQNLNLPEVRTLQLETGADGSISSMKLHLPDQNTYSNPDLNAALDNLQASYSQAGNQLQASFDGFKLEMPKEGLTVDLKGGQLLDNPQLTSLHLDSAAVVKQLEQELNVKVENVDLLLNKTETGTLASADLRVGQADALVSGMNLMVRTQNGDQVRLNMQMSEDGSFLREAFLQIPQGGEIKLSKDDLNLRLGGGQKLSFQQDGQGLYTFRGEGLDIDASTKDAKVQVTGGTAQISLDSKNGDLIIDEIKGTKIHAEVAGQKIDVDIKEMEGFLVKATGISGLAQGAALHLVPTSDSSVLTAEIRTSYNGIPIAVKFDNVHELKALATIETNRAHVYFGDPSGRGEVKISAGPLEMKGSAIEFVARYQQYDPQRMMSTLSRALSSDGYEIVKGVQLELDGVLRLQTPFKNGPHAGLTLLFPRPQAMTQAPFDPNPFSSNQIGKGMDDGAFGLVTELGWKHTNDANTESTYGVHAGLVPGSYLSIDQTQGSASLAGVPLPKHIAIPTTAIAGVTYRRHSDLSRLDLMAGGYLNPAGLAPSTAPISEPNKYGAYAGFSYREGSWQMGVTSTVDLSKSKPDFGAMVSVGLSF</sequence>
<organism evidence="2 3">
    <name type="scientific">bacterium (Candidatus Blackallbacteria) CG17_big_fil_post_rev_8_21_14_2_50_48_46</name>
    <dbReference type="NCBI Taxonomy" id="2014261"/>
    <lineage>
        <taxon>Bacteria</taxon>
        <taxon>Candidatus Blackallbacteria</taxon>
    </lineage>
</organism>
<dbReference type="EMBL" id="PFFQ01000032">
    <property type="protein sequence ID" value="PIW16952.1"/>
    <property type="molecule type" value="Genomic_DNA"/>
</dbReference>
<evidence type="ECO:0000256" key="1">
    <source>
        <dbReference type="SAM" id="MobiDB-lite"/>
    </source>
</evidence>
<feature type="compositionally biased region" description="Low complexity" evidence="1">
    <location>
        <begin position="13"/>
        <end position="22"/>
    </location>
</feature>
<comment type="caution">
    <text evidence="2">The sequence shown here is derived from an EMBL/GenBank/DDBJ whole genome shotgun (WGS) entry which is preliminary data.</text>
</comment>
<protein>
    <submittedName>
        <fullName evidence="2">Uncharacterized protein</fullName>
    </submittedName>
</protein>
<evidence type="ECO:0000313" key="2">
    <source>
        <dbReference type="EMBL" id="PIW16952.1"/>
    </source>
</evidence>
<proteinExistence type="predicted"/>
<accession>A0A2M7G5U1</accession>
<name>A0A2M7G5U1_9BACT</name>
<feature type="compositionally biased region" description="Polar residues" evidence="1">
    <location>
        <begin position="36"/>
        <end position="52"/>
    </location>
</feature>